<keyword evidence="1 3" id="KW-0328">Glycosyltransferase</keyword>
<dbReference type="Gene3D" id="3.90.228.10">
    <property type="match status" value="1"/>
</dbReference>
<dbReference type="InterPro" id="IPR051712">
    <property type="entry name" value="ARTD-AVP"/>
</dbReference>
<keyword evidence="1" id="KW-0520">NAD</keyword>
<dbReference type="GO" id="GO:0005634">
    <property type="term" value="C:nucleus"/>
    <property type="evidence" value="ECO:0007669"/>
    <property type="project" value="TreeGrafter"/>
</dbReference>
<evidence type="ECO:0000256" key="1">
    <source>
        <dbReference type="RuleBase" id="RU362114"/>
    </source>
</evidence>
<dbReference type="GO" id="GO:1990404">
    <property type="term" value="F:NAD+-protein mono-ADP-ribosyltransferase activity"/>
    <property type="evidence" value="ECO:0007669"/>
    <property type="project" value="TreeGrafter"/>
</dbReference>
<feature type="domain" description="PARP catalytic" evidence="2">
    <location>
        <begin position="612"/>
        <end position="807"/>
    </location>
</feature>
<evidence type="ECO:0000313" key="4">
    <source>
        <dbReference type="Proteomes" id="UP001381693"/>
    </source>
</evidence>
<keyword evidence="4" id="KW-1185">Reference proteome</keyword>
<comment type="caution">
    <text evidence="3">The sequence shown here is derived from an EMBL/GenBank/DDBJ whole genome shotgun (WGS) entry which is preliminary data.</text>
</comment>
<dbReference type="PANTHER" id="PTHR45740">
    <property type="entry name" value="POLY [ADP-RIBOSE] POLYMERASE"/>
    <property type="match status" value="1"/>
</dbReference>
<organism evidence="3 4">
    <name type="scientific">Halocaridina rubra</name>
    <name type="common">Hawaiian red shrimp</name>
    <dbReference type="NCBI Taxonomy" id="373956"/>
    <lineage>
        <taxon>Eukaryota</taxon>
        <taxon>Metazoa</taxon>
        <taxon>Ecdysozoa</taxon>
        <taxon>Arthropoda</taxon>
        <taxon>Crustacea</taxon>
        <taxon>Multicrustacea</taxon>
        <taxon>Malacostraca</taxon>
        <taxon>Eumalacostraca</taxon>
        <taxon>Eucarida</taxon>
        <taxon>Decapoda</taxon>
        <taxon>Pleocyemata</taxon>
        <taxon>Caridea</taxon>
        <taxon>Atyoidea</taxon>
        <taxon>Atyidae</taxon>
        <taxon>Halocaridina</taxon>
    </lineage>
</organism>
<feature type="non-terminal residue" evidence="3">
    <location>
        <position position="1"/>
    </location>
</feature>
<dbReference type="InterPro" id="IPR012317">
    <property type="entry name" value="Poly(ADP-ribose)pol_cat_dom"/>
</dbReference>
<dbReference type="PANTHER" id="PTHR45740:SF2">
    <property type="entry name" value="POLY [ADP-RIBOSE] POLYMERASE"/>
    <property type="match status" value="1"/>
</dbReference>
<keyword evidence="1 3" id="KW-0808">Transferase</keyword>
<accession>A0AAN8ZVT9</accession>
<dbReference type="PROSITE" id="PS51059">
    <property type="entry name" value="PARP_CATALYTIC"/>
    <property type="match status" value="1"/>
</dbReference>
<evidence type="ECO:0000259" key="2">
    <source>
        <dbReference type="PROSITE" id="PS51059"/>
    </source>
</evidence>
<gene>
    <name evidence="3" type="primary">PARP12_1</name>
    <name evidence="3" type="ORF">SK128_001622</name>
</gene>
<dbReference type="Proteomes" id="UP001381693">
    <property type="component" value="Unassembled WGS sequence"/>
</dbReference>
<dbReference type="CDD" id="cd01439">
    <property type="entry name" value="TCCD_inducible_PARP_like"/>
    <property type="match status" value="1"/>
</dbReference>
<dbReference type="Pfam" id="PF00644">
    <property type="entry name" value="PARP"/>
    <property type="match status" value="1"/>
</dbReference>
<sequence length="807" mass="93139">KNIGQIGQAESQIPTIDHLEYLVEKELFFIVHQHHPVRRYCKCYIENGLTQECLTECLIKYPSVSSILLWLFKSKTYCPPAVRQLTLNNPHIVLSLDQVILHPKMSMLHNFKSHDVCQESLRYKNFHTCPKDIAGHRHDERWNPSFAWRAYHSTAFLKAFRIHQQSVLHLQILFHSLSNETVSQNELSVGFKVNNINCEQNNYSLSSTRFATSLVNSIEFDSKLGHNRLETNCWCFVNVYDFSAREPPKYIVTSAMDASPSLSRRWNNSVSYLLQGHVRNLLQNKGIDDSWKLKIYFKGIHLEGNEFRSVCKQINCTESAIQTYISESAFCSPEKLASAKKEMNAQSVVPKKEQFSCINIAINTKDTSDVMLNRANNPTFQSHYLQLNVQMDDIICSSVKSVCKYETRGCKKLRSRLFHHWQINEQGRHRFTFSLTFHNNLKQVCYDEPTRCVDLPCFDPKTNDYSICGLWKLLVKDNWKEISDNAILHNVPKAKMLLLRKVCAKTRKCILFRGPSYELYILDSNLRWIKCDEVSSNGKEKLACIFESEGVDKHPRCSLGRSSPFLNEKRGYISDIKTSNGRSSCPETKGCHVFHFSIPIKNPKTNIWESEFPDTWDLMSAHTRVKCISLAQTSEEFQMVVKLLGEKLSTSCVEKVERVQNPFLWRALKNKIQEMVLVYGDISKVNIRRLFHGTQREAVQSICAENFDWRLHGSRTGEMYGQGTYFSTNAAYSYEYCHSDSDGKKYMFMARVAVGTISLGKSDMKRPPINPNTGSPYDSTVDDVSDIKIIVKYDKQEYYPEYILTLT</sequence>
<dbReference type="EC" id="2.4.2.-" evidence="1"/>
<dbReference type="GO" id="GO:0003950">
    <property type="term" value="F:NAD+ poly-ADP-ribosyltransferase activity"/>
    <property type="evidence" value="ECO:0007669"/>
    <property type="project" value="UniProtKB-UniRule"/>
</dbReference>
<reference evidence="3 4" key="1">
    <citation type="submission" date="2023-11" db="EMBL/GenBank/DDBJ databases">
        <title>Halocaridina rubra genome assembly.</title>
        <authorList>
            <person name="Smith C."/>
        </authorList>
    </citation>
    <scope>NUCLEOTIDE SEQUENCE [LARGE SCALE GENOMIC DNA]</scope>
    <source>
        <strain evidence="3">EP-1</strain>
        <tissue evidence="3">Whole</tissue>
    </source>
</reference>
<name>A0AAN8ZVT9_HALRR</name>
<dbReference type="SUPFAM" id="SSF56399">
    <property type="entry name" value="ADP-ribosylation"/>
    <property type="match status" value="1"/>
</dbReference>
<evidence type="ECO:0000313" key="3">
    <source>
        <dbReference type="EMBL" id="KAK7070491.1"/>
    </source>
</evidence>
<protein>
    <recommendedName>
        <fullName evidence="1">Poly [ADP-ribose] polymerase</fullName>
        <shortName evidence="1">PARP</shortName>
        <ecNumber evidence="1">2.4.2.-</ecNumber>
    </recommendedName>
</protein>
<proteinExistence type="predicted"/>
<dbReference type="EMBL" id="JAXCGZ010015343">
    <property type="protein sequence ID" value="KAK7070491.1"/>
    <property type="molecule type" value="Genomic_DNA"/>
</dbReference>
<dbReference type="AlphaFoldDB" id="A0AAN8ZVT9"/>